<evidence type="ECO:0000313" key="2">
    <source>
        <dbReference type="Proteomes" id="UP000664601"/>
    </source>
</evidence>
<dbReference type="Proteomes" id="UP000664601">
    <property type="component" value="Unassembled WGS sequence"/>
</dbReference>
<sequence length="115" mass="13838">MLNRQMIQPEKMSSLLSELTEGLFAIRGRMKSKTYQVLLYKYEEDFLLLKNPYLLHLLMDDVQGYSWSKEVLLDTIEETLESNQYYPTSKEWVELDLQTLKLTDNVEIEWFQFEE</sequence>
<comment type="caution">
    <text evidence="1">The sequence shown here is derived from an EMBL/GenBank/DDBJ whole genome shotgun (WGS) entry which is preliminary data.</text>
</comment>
<proteinExistence type="predicted"/>
<name>A0ABS3LBH3_9ENTE</name>
<evidence type="ECO:0000313" key="1">
    <source>
        <dbReference type="EMBL" id="MBO1306984.1"/>
    </source>
</evidence>
<protein>
    <submittedName>
        <fullName evidence="1">Uncharacterized protein</fullName>
    </submittedName>
</protein>
<dbReference type="EMBL" id="JAFREM010000018">
    <property type="protein sequence ID" value="MBO1306984.1"/>
    <property type="molecule type" value="Genomic_DNA"/>
</dbReference>
<dbReference type="RefSeq" id="WP_207673899.1">
    <property type="nucleotide sequence ID" value="NZ_JAFREM010000018.1"/>
</dbReference>
<accession>A0ABS3LBH3</accession>
<organism evidence="1 2">
    <name type="scientific">Candidatus Enterococcus moelleringii</name>
    <dbReference type="NCBI Taxonomy" id="2815325"/>
    <lineage>
        <taxon>Bacteria</taxon>
        <taxon>Bacillati</taxon>
        <taxon>Bacillota</taxon>
        <taxon>Bacilli</taxon>
        <taxon>Lactobacillales</taxon>
        <taxon>Enterococcaceae</taxon>
        <taxon>Enterococcus</taxon>
    </lineage>
</organism>
<keyword evidence="2" id="KW-1185">Reference proteome</keyword>
<reference evidence="1 2" key="1">
    <citation type="submission" date="2021-03" db="EMBL/GenBank/DDBJ databases">
        <title>Enterococcal diversity collection.</title>
        <authorList>
            <person name="Gilmore M.S."/>
            <person name="Schwartzman J."/>
            <person name="Van Tyne D."/>
            <person name="Martin M."/>
            <person name="Earl A.M."/>
            <person name="Manson A.L."/>
            <person name="Straub T."/>
            <person name="Salamzade R."/>
            <person name="Saavedra J."/>
            <person name="Lebreton F."/>
            <person name="Prichula J."/>
            <person name="Schaufler K."/>
            <person name="Gaca A."/>
            <person name="Sgardioli B."/>
            <person name="Wagenaar J."/>
            <person name="Strong T."/>
        </authorList>
    </citation>
    <scope>NUCLEOTIDE SEQUENCE [LARGE SCALE GENOMIC DNA]</scope>
    <source>
        <strain evidence="1 2">669A</strain>
    </source>
</reference>
<gene>
    <name evidence="1" type="ORF">JZO70_12480</name>
</gene>